<accession>A0A2G8RWW1</accession>
<comment type="caution">
    <text evidence="1">The sequence shown here is derived from an EMBL/GenBank/DDBJ whole genome shotgun (WGS) entry which is preliminary data.</text>
</comment>
<dbReference type="AlphaFoldDB" id="A0A2G8RWW1"/>
<reference evidence="1 2" key="1">
    <citation type="journal article" date="2015" name="Sci. Rep.">
        <title>Chromosome-level genome map provides insights into diverse defense mechanisms in the medicinal fungus Ganoderma sinense.</title>
        <authorList>
            <person name="Zhu Y."/>
            <person name="Xu J."/>
            <person name="Sun C."/>
            <person name="Zhou S."/>
            <person name="Xu H."/>
            <person name="Nelson D.R."/>
            <person name="Qian J."/>
            <person name="Song J."/>
            <person name="Luo H."/>
            <person name="Xiang L."/>
            <person name="Li Y."/>
            <person name="Xu Z."/>
            <person name="Ji A."/>
            <person name="Wang L."/>
            <person name="Lu S."/>
            <person name="Hayward A."/>
            <person name="Sun W."/>
            <person name="Li X."/>
            <person name="Schwartz D.C."/>
            <person name="Wang Y."/>
            <person name="Chen S."/>
        </authorList>
    </citation>
    <scope>NUCLEOTIDE SEQUENCE [LARGE SCALE GENOMIC DNA]</scope>
    <source>
        <strain evidence="1 2">ZZ0214-1</strain>
    </source>
</reference>
<dbReference type="EMBL" id="AYKW01000045">
    <property type="protein sequence ID" value="PIL26000.1"/>
    <property type="molecule type" value="Genomic_DNA"/>
</dbReference>
<name>A0A2G8RWW1_9APHY</name>
<gene>
    <name evidence="1" type="ORF">GSI_11754</name>
</gene>
<protein>
    <submittedName>
        <fullName evidence="1">Uncharacterized protein</fullName>
    </submittedName>
</protein>
<evidence type="ECO:0000313" key="2">
    <source>
        <dbReference type="Proteomes" id="UP000230002"/>
    </source>
</evidence>
<organism evidence="1 2">
    <name type="scientific">Ganoderma sinense ZZ0214-1</name>
    <dbReference type="NCBI Taxonomy" id="1077348"/>
    <lineage>
        <taxon>Eukaryota</taxon>
        <taxon>Fungi</taxon>
        <taxon>Dikarya</taxon>
        <taxon>Basidiomycota</taxon>
        <taxon>Agaricomycotina</taxon>
        <taxon>Agaricomycetes</taxon>
        <taxon>Polyporales</taxon>
        <taxon>Polyporaceae</taxon>
        <taxon>Ganoderma</taxon>
    </lineage>
</organism>
<dbReference type="Proteomes" id="UP000230002">
    <property type="component" value="Unassembled WGS sequence"/>
</dbReference>
<keyword evidence="2" id="KW-1185">Reference proteome</keyword>
<evidence type="ECO:0000313" key="1">
    <source>
        <dbReference type="EMBL" id="PIL26000.1"/>
    </source>
</evidence>
<sequence>MPPSLDTSKKPMIRYEHVTLVDHAAHRVTWNAGRVPTLFRGEHSHALSVSSNGKTLCETRHVIGGLFGYPVKHLMSTTMQHCLEEMSNALKQRAEGKSSRHKT</sequence>
<dbReference type="OrthoDB" id="509124at2759"/>
<proteinExistence type="predicted"/>